<dbReference type="EC" id="2.5.1.157" evidence="6"/>
<comment type="caution">
    <text evidence="10">The sequence shown here is derived from an EMBL/GenBank/DDBJ whole genome shotgun (WGS) entry which is preliminary data.</text>
</comment>
<dbReference type="GO" id="GO:1904047">
    <property type="term" value="F:S-adenosyl-L-methionine binding"/>
    <property type="evidence" value="ECO:0007669"/>
    <property type="project" value="UniProtKB-UniRule"/>
</dbReference>
<dbReference type="NCBIfam" id="NF002621">
    <property type="entry name" value="PRK02287.1"/>
    <property type="match status" value="1"/>
</dbReference>
<evidence type="ECO:0000313" key="10">
    <source>
        <dbReference type="EMBL" id="KAJ6222570.1"/>
    </source>
</evidence>
<organism evidence="10 11">
    <name type="scientific">Blomia tropicalis</name>
    <name type="common">Mite</name>
    <dbReference type="NCBI Taxonomy" id="40697"/>
    <lineage>
        <taxon>Eukaryota</taxon>
        <taxon>Metazoa</taxon>
        <taxon>Ecdysozoa</taxon>
        <taxon>Arthropoda</taxon>
        <taxon>Chelicerata</taxon>
        <taxon>Arachnida</taxon>
        <taxon>Acari</taxon>
        <taxon>Acariformes</taxon>
        <taxon>Sarcoptiformes</taxon>
        <taxon>Astigmata</taxon>
        <taxon>Glycyphagoidea</taxon>
        <taxon>Echimyopodidae</taxon>
        <taxon>Blomia</taxon>
    </lineage>
</organism>
<proteinExistence type="inferred from homology"/>
<dbReference type="GO" id="GO:0000455">
    <property type="term" value="P:enzyme-directed rRNA pseudouridine synthesis"/>
    <property type="evidence" value="ECO:0007669"/>
    <property type="project" value="UniProtKB-UniRule"/>
</dbReference>
<keyword evidence="1" id="KW-0963">Cytoplasm</keyword>
<keyword evidence="2 6" id="KW-0690">Ribosome biogenesis</keyword>
<comment type="catalytic activity">
    <reaction evidence="6">
        <text>an N(1)-methylpseudouridine in rRNA + S-adenosyl-L-methionine = N(1)-methyl-N(3)-[(3S)-3-amino-3-carboxypropyl]pseudouridine in rRNA + S-methyl-5'-thioadenosine + H(+)</text>
        <dbReference type="Rhea" id="RHEA:63296"/>
        <dbReference type="Rhea" id="RHEA-COMP:11634"/>
        <dbReference type="Rhea" id="RHEA-COMP:16310"/>
        <dbReference type="ChEBI" id="CHEBI:15378"/>
        <dbReference type="ChEBI" id="CHEBI:17509"/>
        <dbReference type="ChEBI" id="CHEBI:59789"/>
        <dbReference type="ChEBI" id="CHEBI:74890"/>
        <dbReference type="ChEBI" id="CHEBI:146234"/>
        <dbReference type="EC" id="2.5.1.157"/>
    </reaction>
</comment>
<protein>
    <recommendedName>
        <fullName evidence="6">18S rRNA aminocarboxypropyltransferase</fullName>
        <ecNumber evidence="6">2.5.1.157</ecNumber>
    </recommendedName>
</protein>
<accession>A0A9Q0MB06</accession>
<dbReference type="InterPro" id="IPR007209">
    <property type="entry name" value="RNaseL-inhib-like_metal-bd_dom"/>
</dbReference>
<evidence type="ECO:0000256" key="2">
    <source>
        <dbReference type="ARBA" id="ARBA00022517"/>
    </source>
</evidence>
<dbReference type="GO" id="GO:0030490">
    <property type="term" value="P:maturation of SSU-rRNA"/>
    <property type="evidence" value="ECO:0007669"/>
    <property type="project" value="TreeGrafter"/>
</dbReference>
<feature type="domain" description="RNase L inhibitor RLI-like possible metal-binding" evidence="9">
    <location>
        <begin position="73"/>
        <end position="104"/>
    </location>
</feature>
<evidence type="ECO:0000256" key="1">
    <source>
        <dbReference type="ARBA" id="ARBA00022490"/>
    </source>
</evidence>
<dbReference type="PANTHER" id="PTHR20426:SF0">
    <property type="entry name" value="18S RRNA AMINOCARBOXYPROPYLTRANSFERASE"/>
    <property type="match status" value="1"/>
</dbReference>
<dbReference type="EMBL" id="JAPWDV010000001">
    <property type="protein sequence ID" value="KAJ6222570.1"/>
    <property type="molecule type" value="Genomic_DNA"/>
</dbReference>
<dbReference type="HAMAP" id="MF_01116">
    <property type="entry name" value="TSR3"/>
    <property type="match status" value="1"/>
</dbReference>
<dbReference type="PANTHER" id="PTHR20426">
    <property type="entry name" value="RIBOSOME BIOGENESIS PROTEIN TSR3 HOMOLOG"/>
    <property type="match status" value="1"/>
</dbReference>
<comment type="caution">
    <text evidence="6">Lacks conserved residue(s) required for the propagation of feature annotation.</text>
</comment>
<dbReference type="OMA" id="HHIRKGR"/>
<evidence type="ECO:0000256" key="4">
    <source>
        <dbReference type="ARBA" id="ARBA00022679"/>
    </source>
</evidence>
<feature type="region of interest" description="Disordered" evidence="7">
    <location>
        <begin position="1"/>
        <end position="64"/>
    </location>
</feature>
<keyword evidence="5 6" id="KW-0949">S-adenosyl-L-methionine</keyword>
<reference evidence="10" key="1">
    <citation type="submission" date="2022-12" db="EMBL/GenBank/DDBJ databases">
        <title>Genome assemblies of Blomia tropicalis.</title>
        <authorList>
            <person name="Cui Y."/>
        </authorList>
    </citation>
    <scope>NUCLEOTIDE SEQUENCE</scope>
    <source>
        <tissue evidence="10">Adult mites</tissue>
    </source>
</reference>
<keyword evidence="11" id="KW-1185">Reference proteome</keyword>
<comment type="similarity">
    <text evidence="6">Belongs to the TDD superfamily. TSR3 family.</text>
</comment>
<feature type="binding site" evidence="6">
    <location>
        <position position="135"/>
    </location>
    <ligand>
        <name>S-adenosyl-L-methionine</name>
        <dbReference type="ChEBI" id="CHEBI:59789"/>
    </ligand>
</feature>
<evidence type="ECO:0000313" key="11">
    <source>
        <dbReference type="Proteomes" id="UP001142055"/>
    </source>
</evidence>
<feature type="domain" description="16S/18S rRNA aminocarboxypropyltransferase Tsr3 C-terminal" evidence="8">
    <location>
        <begin position="109"/>
        <end position="235"/>
    </location>
</feature>
<keyword evidence="3 6" id="KW-0698">rRNA processing</keyword>
<dbReference type="InterPro" id="IPR022968">
    <property type="entry name" value="Tsr3-like"/>
</dbReference>
<dbReference type="Pfam" id="PF04034">
    <property type="entry name" value="Ribo_biogen_C"/>
    <property type="match status" value="1"/>
</dbReference>
<sequence length="259" mass="29253">MGKTKKISKKGFKSKTNRELEIENDEPTTSSDIVFKINTMEEDEKEDDSDLEDEDELHNDQDEVKRPEIKINVAMWDLKQCDPKRCTGRKLVRMGLCRLLKLGQSFGGIVLTPVATHCVSPADREIALKSGIAVVDCSWNKLEETPFHKMKGKHLRLLPYTVAANPVNYGTPCKLSCVEAIAAAMKILGLDDAFELYLSKFKWGLSFGNLNEELLEEYSKCSNSEQILQIQSQFMNKSTIMAQERNLDLPPSESESDTE</sequence>
<dbReference type="AlphaFoldDB" id="A0A9Q0MB06"/>
<evidence type="ECO:0000259" key="9">
    <source>
        <dbReference type="Pfam" id="PF04068"/>
    </source>
</evidence>
<feature type="binding site" evidence="6">
    <location>
        <position position="158"/>
    </location>
    <ligand>
        <name>S-adenosyl-L-methionine</name>
        <dbReference type="ChEBI" id="CHEBI:59789"/>
    </ligand>
</feature>
<gene>
    <name evidence="10" type="ORF">RDWZM_001115</name>
</gene>
<feature type="compositionally biased region" description="Basic residues" evidence="7">
    <location>
        <begin position="1"/>
        <end position="15"/>
    </location>
</feature>
<evidence type="ECO:0000259" key="8">
    <source>
        <dbReference type="Pfam" id="PF04034"/>
    </source>
</evidence>
<comment type="function">
    <text evidence="6">Aminocarboxypropyltransferase that catalyzes the aminocarboxypropyl transfer on pseudouridine in 18S rRNA. It constitutes the last step in biosynthesis of the hypermodified N1-methyl-N3-(3-amino-3-carboxypropyl) pseudouridine (m1acp3-Psi).</text>
</comment>
<evidence type="ECO:0000256" key="7">
    <source>
        <dbReference type="SAM" id="MobiDB-lite"/>
    </source>
</evidence>
<evidence type="ECO:0000256" key="3">
    <source>
        <dbReference type="ARBA" id="ARBA00022552"/>
    </source>
</evidence>
<feature type="binding site" evidence="6">
    <location>
        <position position="87"/>
    </location>
    <ligand>
        <name>S-adenosyl-L-methionine</name>
        <dbReference type="ChEBI" id="CHEBI:59789"/>
    </ligand>
</feature>
<evidence type="ECO:0000256" key="5">
    <source>
        <dbReference type="ARBA" id="ARBA00022691"/>
    </source>
</evidence>
<feature type="compositionally biased region" description="Acidic residues" evidence="7">
    <location>
        <begin position="40"/>
        <end position="57"/>
    </location>
</feature>
<keyword evidence="4 6" id="KW-0808">Transferase</keyword>
<dbReference type="Pfam" id="PF04068">
    <property type="entry name" value="Fer4_RLI"/>
    <property type="match status" value="1"/>
</dbReference>
<dbReference type="Proteomes" id="UP001142055">
    <property type="component" value="Chromosome 1"/>
</dbReference>
<dbReference type="GO" id="GO:0106388">
    <property type="term" value="F:rRNA small subunit aminocarboxypropyltransferase activity"/>
    <property type="evidence" value="ECO:0007669"/>
    <property type="project" value="UniProtKB-EC"/>
</dbReference>
<dbReference type="InterPro" id="IPR007177">
    <property type="entry name" value="Tsr3_C"/>
</dbReference>
<name>A0A9Q0MB06_BLOTA</name>
<evidence type="ECO:0000256" key="6">
    <source>
        <dbReference type="HAMAP-Rule" id="MF_03146"/>
    </source>
</evidence>